<dbReference type="PROSITE" id="PS50994">
    <property type="entry name" value="INTEGRASE"/>
    <property type="match status" value="1"/>
</dbReference>
<dbReference type="SUPFAM" id="SSF53098">
    <property type="entry name" value="Ribonuclease H-like"/>
    <property type="match status" value="1"/>
</dbReference>
<dbReference type="InterPro" id="IPR025948">
    <property type="entry name" value="HTH-like_dom"/>
</dbReference>
<accession>A0A1H4D514</accession>
<protein>
    <submittedName>
        <fullName evidence="2">Transposase InsO and inactivated derivatives</fullName>
    </submittedName>
</protein>
<evidence type="ECO:0000313" key="2">
    <source>
        <dbReference type="EMBL" id="SEA67845.1"/>
    </source>
</evidence>
<reference evidence="2 3" key="1">
    <citation type="submission" date="2016-10" db="EMBL/GenBank/DDBJ databases">
        <authorList>
            <person name="de Groot N.N."/>
        </authorList>
    </citation>
    <scope>NUCLEOTIDE SEQUENCE [LARGE SCALE GENOMIC DNA]</scope>
    <source>
        <strain evidence="2 3">Vu-144</strain>
    </source>
</reference>
<dbReference type="OrthoDB" id="9815231at2"/>
<dbReference type="STRING" id="551991.SAMN05192529_1459"/>
<gene>
    <name evidence="2" type="ORF">SAMN05192529_1459</name>
</gene>
<name>A0A1H4D514_9BACT</name>
<dbReference type="RefSeq" id="WP_091401578.1">
    <property type="nucleotide sequence ID" value="NZ_FNQY01000045.1"/>
</dbReference>
<sequence length="338" mass="39555">MLRDRALGLLGITKHAYYYQSKEGKRGRKKSHYTTKMTSKNGLSEIIDTDQLVKEMVAIKSNPETDYGYRAMTAALQLKGYVINKKKVYRIMGDYQLLHEKRKKPGRVYVKHRRVDPWMPLEVIEMDIKFQWVVSHQCYAFILTVIDCFTRTVLHWQVAYSITQSQVIDAWEDVIVNYLQPYKMMDKKITIEIRNDNDARFAAHSVQKYLAENGLNQVFTHPYTPQENGHIESFHSILGRSLDRIGAFRTLQDLEQHLKGFYKTYNEVRLHGSLDHLPPKRFWKLWQEGLIESIERKNKGRRHKLLIPHYELSGSGHQKEHSARPLGRIKNTATVAAV</sequence>
<feature type="domain" description="Integrase catalytic" evidence="1">
    <location>
        <begin position="116"/>
        <end position="286"/>
    </location>
</feature>
<organism evidence="2 3">
    <name type="scientific">Arachidicoccus rhizosphaerae</name>
    <dbReference type="NCBI Taxonomy" id="551991"/>
    <lineage>
        <taxon>Bacteria</taxon>
        <taxon>Pseudomonadati</taxon>
        <taxon>Bacteroidota</taxon>
        <taxon>Chitinophagia</taxon>
        <taxon>Chitinophagales</taxon>
        <taxon>Chitinophagaceae</taxon>
        <taxon>Arachidicoccus</taxon>
    </lineage>
</organism>
<dbReference type="Pfam" id="PF13276">
    <property type="entry name" value="HTH_21"/>
    <property type="match status" value="1"/>
</dbReference>
<dbReference type="Pfam" id="PF13683">
    <property type="entry name" value="rve_3"/>
    <property type="match status" value="1"/>
</dbReference>
<dbReference type="PANTHER" id="PTHR47515">
    <property type="entry name" value="LOW CALCIUM RESPONSE LOCUS PROTEIN T"/>
    <property type="match status" value="1"/>
</dbReference>
<dbReference type="PANTHER" id="PTHR47515:SF2">
    <property type="entry name" value="INTEGRASE CORE DOMAIN PROTEIN"/>
    <property type="match status" value="1"/>
</dbReference>
<dbReference type="GO" id="GO:0015074">
    <property type="term" value="P:DNA integration"/>
    <property type="evidence" value="ECO:0007669"/>
    <property type="project" value="InterPro"/>
</dbReference>
<dbReference type="EMBL" id="FNQY01000045">
    <property type="protein sequence ID" value="SEA67845.1"/>
    <property type="molecule type" value="Genomic_DNA"/>
</dbReference>
<dbReference type="InterPro" id="IPR001584">
    <property type="entry name" value="Integrase_cat-core"/>
</dbReference>
<dbReference type="GO" id="GO:0003676">
    <property type="term" value="F:nucleic acid binding"/>
    <property type="evidence" value="ECO:0007669"/>
    <property type="project" value="InterPro"/>
</dbReference>
<dbReference type="AlphaFoldDB" id="A0A1H4D514"/>
<dbReference type="InterPro" id="IPR036397">
    <property type="entry name" value="RNaseH_sf"/>
</dbReference>
<dbReference type="InterPro" id="IPR012337">
    <property type="entry name" value="RNaseH-like_sf"/>
</dbReference>
<dbReference type="Gene3D" id="3.30.420.10">
    <property type="entry name" value="Ribonuclease H-like superfamily/Ribonuclease H"/>
    <property type="match status" value="1"/>
</dbReference>
<dbReference type="Proteomes" id="UP000199041">
    <property type="component" value="Unassembled WGS sequence"/>
</dbReference>
<proteinExistence type="predicted"/>
<evidence type="ECO:0000313" key="3">
    <source>
        <dbReference type="Proteomes" id="UP000199041"/>
    </source>
</evidence>
<evidence type="ECO:0000259" key="1">
    <source>
        <dbReference type="PROSITE" id="PS50994"/>
    </source>
</evidence>
<keyword evidence="3" id="KW-1185">Reference proteome</keyword>